<organism evidence="1 2">
    <name type="scientific">Mucilaginibacter psychrotolerans</name>
    <dbReference type="NCBI Taxonomy" id="1524096"/>
    <lineage>
        <taxon>Bacteria</taxon>
        <taxon>Pseudomonadati</taxon>
        <taxon>Bacteroidota</taxon>
        <taxon>Sphingobacteriia</taxon>
        <taxon>Sphingobacteriales</taxon>
        <taxon>Sphingobacteriaceae</taxon>
        <taxon>Mucilaginibacter</taxon>
    </lineage>
</organism>
<dbReference type="Proteomes" id="UP000297540">
    <property type="component" value="Unassembled WGS sequence"/>
</dbReference>
<evidence type="ECO:0008006" key="3">
    <source>
        <dbReference type="Google" id="ProtNLM"/>
    </source>
</evidence>
<evidence type="ECO:0000313" key="1">
    <source>
        <dbReference type="EMBL" id="TFF34579.1"/>
    </source>
</evidence>
<keyword evidence="2" id="KW-1185">Reference proteome</keyword>
<reference evidence="1 2" key="1">
    <citation type="journal article" date="2017" name="Int. J. Syst. Evol. Microbiol.">
        <title>Mucilaginibacterpsychrotolerans sp. nov., isolated from peatlands.</title>
        <authorList>
            <person name="Deng Y."/>
            <person name="Shen L."/>
            <person name="Xu B."/>
            <person name="Liu Y."/>
            <person name="Gu Z."/>
            <person name="Liu H."/>
            <person name="Zhou Y."/>
        </authorList>
    </citation>
    <scope>NUCLEOTIDE SEQUENCE [LARGE SCALE GENOMIC DNA]</scope>
    <source>
        <strain evidence="1 2">NH7-4</strain>
    </source>
</reference>
<dbReference type="RefSeq" id="WP_133234733.1">
    <property type="nucleotide sequence ID" value="NZ_SOZE01000029.1"/>
</dbReference>
<accession>A0A4Y8S6C7</accession>
<gene>
    <name evidence="1" type="ORF">E2R66_21765</name>
</gene>
<evidence type="ECO:0000313" key="2">
    <source>
        <dbReference type="Proteomes" id="UP000297540"/>
    </source>
</evidence>
<sequence length="228" mass="25795">MVTLLQDKWVHSDLKIGLDNSLVLNDFFDPGFAEAVESELRNNIIYEEVDFGGVTRLRRGERELGDAYFGELINQEGKGSVHLGELMKLMQSQCFVDFLSGVFGEEIIFVRPGTPYLMGKGDKICLHDDLSDETHSCAVVFNFSKGWKRAYGGNTIVGNVKREEDIYTPPEVPFQLTKKVLYNNFKMHTPKFNSCLLIKIAQGLAHGVTQIKADNERFSFVAIYSRNK</sequence>
<proteinExistence type="predicted"/>
<dbReference type="Gene3D" id="2.60.120.620">
    <property type="entry name" value="q2cbj1_9rhob like domain"/>
    <property type="match status" value="1"/>
</dbReference>
<name>A0A4Y8S6C7_9SPHI</name>
<protein>
    <recommendedName>
        <fullName evidence="3">2OG-Fe(II) oxygenase</fullName>
    </recommendedName>
</protein>
<dbReference type="EMBL" id="SOZE01000029">
    <property type="protein sequence ID" value="TFF34579.1"/>
    <property type="molecule type" value="Genomic_DNA"/>
</dbReference>
<dbReference type="OrthoDB" id="4547094at2"/>
<comment type="caution">
    <text evidence="1">The sequence shown here is derived from an EMBL/GenBank/DDBJ whole genome shotgun (WGS) entry which is preliminary data.</text>
</comment>
<dbReference type="AlphaFoldDB" id="A0A4Y8S6C7"/>